<feature type="signal peptide" evidence="1">
    <location>
        <begin position="1"/>
        <end position="26"/>
    </location>
</feature>
<protein>
    <submittedName>
        <fullName evidence="2">WGxxGxxG family protein</fullName>
    </submittedName>
</protein>
<dbReference type="NCBIfam" id="NF038039">
    <property type="entry name" value="WGxxGxxG-CTERM"/>
    <property type="match status" value="1"/>
</dbReference>
<organism evidence="2 3">
    <name type="scientific">Paenibacillus shunpengii</name>
    <dbReference type="NCBI Taxonomy" id="2054424"/>
    <lineage>
        <taxon>Bacteria</taxon>
        <taxon>Bacillati</taxon>
        <taxon>Bacillota</taxon>
        <taxon>Bacilli</taxon>
        <taxon>Bacillales</taxon>
        <taxon>Paenibacillaceae</taxon>
        <taxon>Paenibacillus</taxon>
    </lineage>
</organism>
<evidence type="ECO:0000256" key="1">
    <source>
        <dbReference type="SAM" id="SignalP"/>
    </source>
</evidence>
<evidence type="ECO:0000313" key="2">
    <source>
        <dbReference type="EMBL" id="MFD2702275.1"/>
    </source>
</evidence>
<dbReference type="EMBL" id="JBHUMJ010000004">
    <property type="protein sequence ID" value="MFD2702275.1"/>
    <property type="molecule type" value="Genomic_DNA"/>
</dbReference>
<proteinExistence type="predicted"/>
<dbReference type="Proteomes" id="UP001597540">
    <property type="component" value="Unassembled WGS sequence"/>
</dbReference>
<feature type="chain" id="PRO_5047109411" evidence="1">
    <location>
        <begin position="27"/>
        <end position="139"/>
    </location>
</feature>
<accession>A0ABW5SUI4</accession>
<dbReference type="NCBIfam" id="NF041742">
    <property type="entry name" value="WGxxGxxG_fam"/>
    <property type="match status" value="1"/>
</dbReference>
<keyword evidence="1" id="KW-0732">Signal</keyword>
<gene>
    <name evidence="2" type="ORF">ACFSVM_17575</name>
</gene>
<keyword evidence="3" id="KW-1185">Reference proteome</keyword>
<evidence type="ECO:0000313" key="3">
    <source>
        <dbReference type="Proteomes" id="UP001597540"/>
    </source>
</evidence>
<name>A0ABW5SUI4_9BACL</name>
<reference evidence="3" key="1">
    <citation type="journal article" date="2019" name="Int. J. Syst. Evol. Microbiol.">
        <title>The Global Catalogue of Microorganisms (GCM) 10K type strain sequencing project: providing services to taxonomists for standard genome sequencing and annotation.</title>
        <authorList>
            <consortium name="The Broad Institute Genomics Platform"/>
            <consortium name="The Broad Institute Genome Sequencing Center for Infectious Disease"/>
            <person name="Wu L."/>
            <person name="Ma J."/>
        </authorList>
    </citation>
    <scope>NUCLEOTIDE SEQUENCE [LARGE SCALE GENOMIC DNA]</scope>
    <source>
        <strain evidence="3">KCTC 33849</strain>
    </source>
</reference>
<comment type="caution">
    <text evidence="2">The sequence shown here is derived from an EMBL/GenBank/DDBJ whole genome shotgun (WGS) entry which is preliminary data.</text>
</comment>
<sequence>MMMKKQWAATLAAASISMVIAVPAMAETNTNHMNDNPVKNSVNRLEKNLGIDGTDNGTTNMNRTRTMNNMNNNMYDGRGTGTGTYNTNAYNNGTYGTNNVRANATTDRGNGWGWLGLLGLFGLAGLRKEKHEGTPHHAK</sequence>